<dbReference type="EMBL" id="JAULBC010000008">
    <property type="protein sequence ID" value="MEX6690314.1"/>
    <property type="molecule type" value="Genomic_DNA"/>
</dbReference>
<protein>
    <recommendedName>
        <fullName evidence="4">YD repeat-containing protein</fullName>
    </recommendedName>
</protein>
<feature type="transmembrane region" description="Helical" evidence="1">
    <location>
        <begin position="12"/>
        <end position="30"/>
    </location>
</feature>
<evidence type="ECO:0000313" key="2">
    <source>
        <dbReference type="EMBL" id="MEX6690314.1"/>
    </source>
</evidence>
<evidence type="ECO:0000256" key="1">
    <source>
        <dbReference type="SAM" id="Phobius"/>
    </source>
</evidence>
<accession>A0ABV3ZMI3</accession>
<keyword evidence="1" id="KW-0812">Transmembrane</keyword>
<dbReference type="Proteomes" id="UP001560573">
    <property type="component" value="Unassembled WGS sequence"/>
</dbReference>
<name>A0ABV3ZMI3_9BACT</name>
<sequence length="1168" mass="131094">MNYLKTKDSKVLLKSISLFICIGLCTSIWAQVNIQTGSAEYTIPVFSHIDPKSGLSHDVTISYSSGQGIKVNQIASNIGLGWSLSCGGEIIRVQHGEPDDQYNPEDIVRNLSDADAEKFIYEQTNPTLYSKFYPNGFLYKKYDINYLPKQIAFQPRFGNDEKNNYKMGPKPSEDTQQDVFILNIGGLVKEFVIGKNFQVKSLDGALFRTEILREADNDRTFYNQNILTKIKGFVITDETGRKYTFDKYDVEELHQSQQQAYYFFYQRPTGKFIINRWILTSITEPVTNRSISFEYSQEDWKYITDISEAQVWKDNGNGSQSVLQMTQTAGAAHATQYVIKKINFPDNANIQFIYNNASRVDLLGSAYLSKIEVYQNEQLIKRVVTDPAYFYQKDILSPGQAILNSYDLYPTYNMSLQSSTNAYRYRLALRSLSVYGRDQKEELTYSFDYFTGKENANTSVAVPSRLDNYRDHSGLYNSKRYSASLYTQNENINPDQDFAVLGLLKRIKTPLSGTITFEYKATSSTKLNENLVLVDKYTISDLINGSAYTKAFRYCLNLSPVVTNNCSYANSVYQNAFVGESPGATGYLGQQMTITYFKDSKNKVGQYLFYSAPTPELKAVQGIVTTALAAFIGPYLGPFSSFIVNIAGSVLDDLFGSQLSIYTITNKMNQAQLNTNPLPSTLGITIEFDLINNTMYPSKLYQFSTTANQNVIQPSYFPYSAKQRTDPGKYGNLIQVQYYNRDSKVVYSKALEYSYSKITLDDNFKSAKYGPRNYYSGPYTQTPYVAGGAISDSWIVSDFYNYSQGWSSVSKETEETANTANTTKTTTSKSYVYNSRNNSVKQSCSTESDDKLSGYNTFYAIDYWDTYANNTVLKKMKDNNMVATPCATIAWYKTSASATMYNVTGIVVTDYDINCLKPATVKSYRIDNPIQVTEAVLNSYDPFSSTSFASSLPADVIAKNIYSDNILTETYSNNNTAVSAIKYDYNNWLPCASITNAAFNQVSYTSFENANVDGWQYNAGGAVSDDKAVTGKMVYNLSGSNGTITRTGLTASQTYRITVWAKANNVTVNGMAGVVLFSASGYNLLQFMITGAASVTISGNTVIDELRLLPADARMATIGYDPVTRLKISECDSNNRMTLYEYDSWGRLSVVRDENRNIISTTEYNLKK</sequence>
<keyword evidence="1" id="KW-1133">Transmembrane helix</keyword>
<dbReference type="RefSeq" id="WP_369331728.1">
    <property type="nucleotide sequence ID" value="NZ_JAULBC010000008.1"/>
</dbReference>
<keyword evidence="1" id="KW-0472">Membrane</keyword>
<evidence type="ECO:0000313" key="3">
    <source>
        <dbReference type="Proteomes" id="UP001560573"/>
    </source>
</evidence>
<evidence type="ECO:0008006" key="4">
    <source>
        <dbReference type="Google" id="ProtNLM"/>
    </source>
</evidence>
<proteinExistence type="predicted"/>
<reference evidence="2 3" key="1">
    <citation type="submission" date="2023-07" db="EMBL/GenBank/DDBJ databases">
        <authorList>
            <person name="Lian W.-H."/>
        </authorList>
    </citation>
    <scope>NUCLEOTIDE SEQUENCE [LARGE SCALE GENOMIC DNA]</scope>
    <source>
        <strain evidence="2 3">SYSU DXS3180</strain>
    </source>
</reference>
<organism evidence="2 3">
    <name type="scientific">Danxiaibacter flavus</name>
    <dbReference type="NCBI Taxonomy" id="3049108"/>
    <lineage>
        <taxon>Bacteria</taxon>
        <taxon>Pseudomonadati</taxon>
        <taxon>Bacteroidota</taxon>
        <taxon>Chitinophagia</taxon>
        <taxon>Chitinophagales</taxon>
        <taxon>Chitinophagaceae</taxon>
        <taxon>Danxiaibacter</taxon>
    </lineage>
</organism>
<gene>
    <name evidence="2" type="ORF">QTN47_22580</name>
</gene>
<comment type="caution">
    <text evidence="2">The sequence shown here is derived from an EMBL/GenBank/DDBJ whole genome shotgun (WGS) entry which is preliminary data.</text>
</comment>
<keyword evidence="3" id="KW-1185">Reference proteome</keyword>